<feature type="non-terminal residue" evidence="2">
    <location>
        <position position="1"/>
    </location>
</feature>
<organism evidence="2">
    <name type="scientific">Tanacetum cinerariifolium</name>
    <name type="common">Dalmatian daisy</name>
    <name type="synonym">Chrysanthemum cinerariifolium</name>
    <dbReference type="NCBI Taxonomy" id="118510"/>
    <lineage>
        <taxon>Eukaryota</taxon>
        <taxon>Viridiplantae</taxon>
        <taxon>Streptophyta</taxon>
        <taxon>Embryophyta</taxon>
        <taxon>Tracheophyta</taxon>
        <taxon>Spermatophyta</taxon>
        <taxon>Magnoliopsida</taxon>
        <taxon>eudicotyledons</taxon>
        <taxon>Gunneridae</taxon>
        <taxon>Pentapetalae</taxon>
        <taxon>asterids</taxon>
        <taxon>campanulids</taxon>
        <taxon>Asterales</taxon>
        <taxon>Asteraceae</taxon>
        <taxon>Asteroideae</taxon>
        <taxon>Anthemideae</taxon>
        <taxon>Anthemidinae</taxon>
        <taxon>Tanacetum</taxon>
    </lineage>
</organism>
<dbReference type="AlphaFoldDB" id="A0A699X950"/>
<dbReference type="EMBL" id="BKCJ011806242">
    <property type="protein sequence ID" value="GFD54468.1"/>
    <property type="molecule type" value="Genomic_DNA"/>
</dbReference>
<evidence type="ECO:0000256" key="1">
    <source>
        <dbReference type="SAM" id="MobiDB-lite"/>
    </source>
</evidence>
<comment type="caution">
    <text evidence="2">The sequence shown here is derived from an EMBL/GenBank/DDBJ whole genome shotgun (WGS) entry which is preliminary data.</text>
</comment>
<protein>
    <submittedName>
        <fullName evidence="2">Uncharacterized protein</fullName>
    </submittedName>
</protein>
<accession>A0A699X950</accession>
<evidence type="ECO:0000313" key="2">
    <source>
        <dbReference type="EMBL" id="GFD54468.1"/>
    </source>
</evidence>
<sequence>RAASPEKAQAPRAARRGPGRLQQPGLHDPHRAAAQHRRPVLRPNGPNRRAPAVANDSARCQAQRGGRG</sequence>
<reference evidence="2" key="1">
    <citation type="journal article" date="2019" name="Sci. Rep.">
        <title>Draft genome of Tanacetum cinerariifolium, the natural source of mosquito coil.</title>
        <authorList>
            <person name="Yamashiro T."/>
            <person name="Shiraishi A."/>
            <person name="Satake H."/>
            <person name="Nakayama K."/>
        </authorList>
    </citation>
    <scope>NUCLEOTIDE SEQUENCE</scope>
</reference>
<proteinExistence type="predicted"/>
<gene>
    <name evidence="2" type="ORF">Tci_926437</name>
</gene>
<feature type="region of interest" description="Disordered" evidence="1">
    <location>
        <begin position="1"/>
        <end position="68"/>
    </location>
</feature>
<name>A0A699X950_TANCI</name>